<evidence type="ECO:0000256" key="5">
    <source>
        <dbReference type="ARBA" id="ARBA00023136"/>
    </source>
</evidence>
<evidence type="ECO:0000256" key="2">
    <source>
        <dbReference type="ARBA" id="ARBA00022475"/>
    </source>
</evidence>
<proteinExistence type="inferred from homology"/>
<evidence type="ECO:0000256" key="3">
    <source>
        <dbReference type="ARBA" id="ARBA00022692"/>
    </source>
</evidence>
<dbReference type="InterPro" id="IPR003838">
    <property type="entry name" value="ABC3_permease_C"/>
</dbReference>
<evidence type="ECO:0000256" key="7">
    <source>
        <dbReference type="SAM" id="Phobius"/>
    </source>
</evidence>
<evidence type="ECO:0000256" key="6">
    <source>
        <dbReference type="ARBA" id="ARBA00038076"/>
    </source>
</evidence>
<dbReference type="RefSeq" id="WP_086616094.1">
    <property type="nucleotide sequence ID" value="NZ_MTPX02000076.1"/>
</dbReference>
<reference evidence="9 10" key="1">
    <citation type="submission" date="2017-10" db="EMBL/GenBank/DDBJ databases">
        <title>Draft genome sequence of cellulolytic Actinomyces sp CtC72 isolated from cattle rumen fluid.</title>
        <authorList>
            <person name="Joshi A.J."/>
            <person name="Vasudevan G."/>
            <person name="Lanjekar V.B."/>
            <person name="Hivarkar S."/>
            <person name="Engineer A."/>
            <person name="Pore S.D."/>
            <person name="Dhakephalkar P.K."/>
            <person name="Dagar S."/>
        </authorList>
    </citation>
    <scope>NUCLEOTIDE SEQUENCE [LARGE SCALE GENOMIC DNA]</scope>
    <source>
        <strain evidence="10">CtC72</strain>
    </source>
</reference>
<keyword evidence="10" id="KW-1185">Reference proteome</keyword>
<feature type="transmembrane region" description="Helical" evidence="7">
    <location>
        <begin position="254"/>
        <end position="276"/>
    </location>
</feature>
<organism evidence="9 10">
    <name type="scientific">Actinomyces ruminis</name>
    <dbReference type="NCBI Taxonomy" id="1937003"/>
    <lineage>
        <taxon>Bacteria</taxon>
        <taxon>Bacillati</taxon>
        <taxon>Actinomycetota</taxon>
        <taxon>Actinomycetes</taxon>
        <taxon>Actinomycetales</taxon>
        <taxon>Actinomycetaceae</taxon>
        <taxon>Actinomyces</taxon>
    </lineage>
</organism>
<keyword evidence="2" id="KW-1003">Cell membrane</keyword>
<comment type="subcellular location">
    <subcellularLocation>
        <location evidence="1">Cell membrane</location>
        <topology evidence="1">Multi-pass membrane protein</topology>
    </subcellularLocation>
</comment>
<evidence type="ECO:0000313" key="10">
    <source>
        <dbReference type="Proteomes" id="UP000194577"/>
    </source>
</evidence>
<evidence type="ECO:0000256" key="4">
    <source>
        <dbReference type="ARBA" id="ARBA00022989"/>
    </source>
</evidence>
<evidence type="ECO:0000259" key="8">
    <source>
        <dbReference type="Pfam" id="PF02687"/>
    </source>
</evidence>
<gene>
    <name evidence="9" type="ORF">BW737_014045</name>
</gene>
<comment type="similarity">
    <text evidence="6">Belongs to the ABC-4 integral membrane protein family.</text>
</comment>
<dbReference type="EMBL" id="MTPX02000076">
    <property type="protein sequence ID" value="PHP51835.1"/>
    <property type="molecule type" value="Genomic_DNA"/>
</dbReference>
<dbReference type="PANTHER" id="PTHR30572">
    <property type="entry name" value="MEMBRANE COMPONENT OF TRANSPORTER-RELATED"/>
    <property type="match status" value="1"/>
</dbReference>
<comment type="caution">
    <text evidence="9">The sequence shown here is derived from an EMBL/GenBank/DDBJ whole genome shotgun (WGS) entry which is preliminary data.</text>
</comment>
<dbReference type="Pfam" id="PF02687">
    <property type="entry name" value="FtsX"/>
    <property type="match status" value="1"/>
</dbReference>
<protein>
    <submittedName>
        <fullName evidence="9">ABC transporter permease</fullName>
    </submittedName>
</protein>
<sequence length="402" mass="41247">MPAMLDLRRTLAALVAVAMSAALIVFSFIVSDTATTQMTAAARASLGDADVVVLPERGGELSDATASTVSAAPGVAGVRSYSEGTIWIDRMGSGGGTEFTYVLDVPSLSGSTRLTEGRLPEKEGEIAVSPSVAEQDVAVGSAMALKDDPVAVPTTATVVGVIAPGPEITRWSTDEQYIFATADERAALGLSTAPAALYVSATDGMSTQELMDSVSQALDVAGLDASVYAASDIVMMRASNMGDMNSTTQMLLQLLGPVCAVVAGIVIATTFSTLVARQARQIGLLRCIGAGRAQVFGSVLRSALATGLAGSAVGSLLGVVLAGLLTRSRLVDGLETRYLTVNRQTMVLAVVLSTAVTLVAVVRPARQATRVSPLVALTGQVADERSLSRRRMRTAAAGVVVA</sequence>
<feature type="transmembrane region" description="Helical" evidence="7">
    <location>
        <begin position="345"/>
        <end position="362"/>
    </location>
</feature>
<keyword evidence="5 7" id="KW-0472">Membrane</keyword>
<dbReference type="PANTHER" id="PTHR30572:SF4">
    <property type="entry name" value="ABC TRANSPORTER PERMEASE YTRF"/>
    <property type="match status" value="1"/>
</dbReference>
<evidence type="ECO:0000313" key="9">
    <source>
        <dbReference type="EMBL" id="PHP51835.1"/>
    </source>
</evidence>
<name>A0ABX4M8R0_9ACTO</name>
<accession>A0ABX4M8R0</accession>
<keyword evidence="4 7" id="KW-1133">Transmembrane helix</keyword>
<feature type="transmembrane region" description="Helical" evidence="7">
    <location>
        <begin position="302"/>
        <end position="325"/>
    </location>
</feature>
<dbReference type="Proteomes" id="UP000194577">
    <property type="component" value="Unassembled WGS sequence"/>
</dbReference>
<keyword evidence="3 7" id="KW-0812">Transmembrane</keyword>
<evidence type="ECO:0000256" key="1">
    <source>
        <dbReference type="ARBA" id="ARBA00004651"/>
    </source>
</evidence>
<dbReference type="InterPro" id="IPR050250">
    <property type="entry name" value="Macrolide_Exporter_MacB"/>
</dbReference>
<feature type="domain" description="ABC3 transporter permease C-terminal" evidence="8">
    <location>
        <begin position="258"/>
        <end position="373"/>
    </location>
</feature>